<keyword evidence="4 9" id="KW-0732">Signal</keyword>
<dbReference type="InterPro" id="IPR001314">
    <property type="entry name" value="Peptidase_S1A"/>
</dbReference>
<dbReference type="Proteomes" id="UP000801492">
    <property type="component" value="Unassembled WGS sequence"/>
</dbReference>
<protein>
    <recommendedName>
        <fullName evidence="9">CLIP domain-containing serine protease</fullName>
        <ecNumber evidence="9">3.4.21.-</ecNumber>
    </recommendedName>
</protein>
<dbReference type="PROSITE" id="PS50240">
    <property type="entry name" value="TRYPSIN_DOM"/>
    <property type="match status" value="1"/>
</dbReference>
<comment type="caution">
    <text evidence="12">The sequence shown here is derived from an EMBL/GenBank/DDBJ whole genome shotgun (WGS) entry which is preliminary data.</text>
</comment>
<name>A0A8K0D059_IGNLU</name>
<dbReference type="AlphaFoldDB" id="A0A8K0D059"/>
<evidence type="ECO:0000256" key="4">
    <source>
        <dbReference type="ARBA" id="ARBA00022729"/>
    </source>
</evidence>
<dbReference type="GO" id="GO:0005576">
    <property type="term" value="C:extracellular region"/>
    <property type="evidence" value="ECO:0007669"/>
    <property type="project" value="UniProtKB-SubCell"/>
</dbReference>
<evidence type="ECO:0000256" key="3">
    <source>
        <dbReference type="ARBA" id="ARBA00022670"/>
    </source>
</evidence>
<feature type="domain" description="Peptidase S1" evidence="10">
    <location>
        <begin position="118"/>
        <end position="365"/>
    </location>
</feature>
<keyword evidence="6 9" id="KW-0720">Serine protease</keyword>
<dbReference type="InterPro" id="IPR009003">
    <property type="entry name" value="Peptidase_S1_PA"/>
</dbReference>
<keyword evidence="7" id="KW-1015">Disulfide bond</keyword>
<evidence type="ECO:0000256" key="9">
    <source>
        <dbReference type="RuleBase" id="RU366078"/>
    </source>
</evidence>
<dbReference type="PRINTS" id="PR00722">
    <property type="entry name" value="CHYMOTRYPSIN"/>
</dbReference>
<keyword evidence="13" id="KW-1185">Reference proteome</keyword>
<evidence type="ECO:0000313" key="13">
    <source>
        <dbReference type="Proteomes" id="UP000801492"/>
    </source>
</evidence>
<dbReference type="InterPro" id="IPR051487">
    <property type="entry name" value="Ser/Thr_Proteases_Immune/Dev"/>
</dbReference>
<dbReference type="OrthoDB" id="8114044at2759"/>
<evidence type="ECO:0000256" key="6">
    <source>
        <dbReference type="ARBA" id="ARBA00022825"/>
    </source>
</evidence>
<keyword evidence="2 9" id="KW-0964">Secreted</keyword>
<accession>A0A8K0D059</accession>
<organism evidence="12 13">
    <name type="scientific">Ignelater luminosus</name>
    <name type="common">Cucubano</name>
    <name type="synonym">Pyrophorus luminosus</name>
    <dbReference type="NCBI Taxonomy" id="2038154"/>
    <lineage>
        <taxon>Eukaryota</taxon>
        <taxon>Metazoa</taxon>
        <taxon>Ecdysozoa</taxon>
        <taxon>Arthropoda</taxon>
        <taxon>Hexapoda</taxon>
        <taxon>Insecta</taxon>
        <taxon>Pterygota</taxon>
        <taxon>Neoptera</taxon>
        <taxon>Endopterygota</taxon>
        <taxon>Coleoptera</taxon>
        <taxon>Polyphaga</taxon>
        <taxon>Elateriformia</taxon>
        <taxon>Elateroidea</taxon>
        <taxon>Elateridae</taxon>
        <taxon>Agrypninae</taxon>
        <taxon>Pyrophorini</taxon>
        <taxon>Ignelater</taxon>
    </lineage>
</organism>
<dbReference type="CDD" id="cd00190">
    <property type="entry name" value="Tryp_SPc"/>
    <property type="match status" value="1"/>
</dbReference>
<evidence type="ECO:0000313" key="12">
    <source>
        <dbReference type="EMBL" id="KAF2896948.1"/>
    </source>
</evidence>
<dbReference type="GO" id="GO:0016485">
    <property type="term" value="P:protein processing"/>
    <property type="evidence" value="ECO:0007669"/>
    <property type="project" value="UniProtKB-ARBA"/>
</dbReference>
<evidence type="ECO:0000259" key="10">
    <source>
        <dbReference type="PROSITE" id="PS50240"/>
    </source>
</evidence>
<keyword evidence="3 9" id="KW-0645">Protease</keyword>
<dbReference type="Pfam" id="PF12032">
    <property type="entry name" value="CLIP"/>
    <property type="match status" value="1"/>
</dbReference>
<feature type="signal peptide" evidence="9">
    <location>
        <begin position="1"/>
        <end position="21"/>
    </location>
</feature>
<dbReference type="InterPro" id="IPR038565">
    <property type="entry name" value="CLIP_sf"/>
</dbReference>
<evidence type="ECO:0000256" key="7">
    <source>
        <dbReference type="ARBA" id="ARBA00023157"/>
    </source>
</evidence>
<evidence type="ECO:0000256" key="5">
    <source>
        <dbReference type="ARBA" id="ARBA00022801"/>
    </source>
</evidence>
<feature type="domain" description="Clip" evidence="11">
    <location>
        <begin position="27"/>
        <end position="72"/>
    </location>
</feature>
<keyword evidence="5 9" id="KW-0378">Hydrolase</keyword>
<dbReference type="InterPro" id="IPR043504">
    <property type="entry name" value="Peptidase_S1_PA_chymotrypsin"/>
</dbReference>
<feature type="chain" id="PRO_5035489192" description="CLIP domain-containing serine protease" evidence="9">
    <location>
        <begin position="22"/>
        <end position="367"/>
    </location>
</feature>
<dbReference type="PANTHER" id="PTHR24256">
    <property type="entry name" value="TRYPTASE-RELATED"/>
    <property type="match status" value="1"/>
</dbReference>
<evidence type="ECO:0000259" key="11">
    <source>
        <dbReference type="PROSITE" id="PS51888"/>
    </source>
</evidence>
<evidence type="ECO:0000256" key="2">
    <source>
        <dbReference type="ARBA" id="ARBA00022525"/>
    </source>
</evidence>
<comment type="subcellular location">
    <subcellularLocation>
        <location evidence="1 9">Secreted</location>
    </subcellularLocation>
</comment>
<dbReference type="SUPFAM" id="SSF50494">
    <property type="entry name" value="Trypsin-like serine proteases"/>
    <property type="match status" value="1"/>
</dbReference>
<dbReference type="InterPro" id="IPR022700">
    <property type="entry name" value="CLIP"/>
</dbReference>
<sequence>MVLSMDFKLIVFSISVLYVHAAELNGTCITPNGEKAKCIPFYSCPVIYKSTDEIFKHMSICAKDGEAPYICCGEVGIFLDDSIDTIFVDEDETIILKEIDSTDLNQTDCGIHASNERIVNGEYTAYDEFPWMVAIVYKNKQNEEASVECGGSLINKRFVLTSARCCLSYEFKPIEVRLGEWNLTSDPDCSECDPVQVVKISKIIVHGNYSSLNRNNDIALLRLEEDVEFTDFIHPICLPPENLPYPKEGSDLVVSGWGTTNEDIKSDIKLKARVPFVSNEKCQEALNNSDIHSNTICAGGVDGRDACQGDAGGPLMRWFFYAAESRIQWYQEGIVSYGADCGRVGYPGVYTKVREYVSWIVENIKNK</sequence>
<dbReference type="PROSITE" id="PS51888">
    <property type="entry name" value="CLIP"/>
    <property type="match status" value="1"/>
</dbReference>
<dbReference type="Gene3D" id="2.40.10.10">
    <property type="entry name" value="Trypsin-like serine proteases"/>
    <property type="match status" value="2"/>
</dbReference>
<dbReference type="SMART" id="SM00680">
    <property type="entry name" value="CLIP"/>
    <property type="match status" value="1"/>
</dbReference>
<dbReference type="Pfam" id="PF00089">
    <property type="entry name" value="Trypsin"/>
    <property type="match status" value="1"/>
</dbReference>
<evidence type="ECO:0000256" key="1">
    <source>
        <dbReference type="ARBA" id="ARBA00004613"/>
    </source>
</evidence>
<dbReference type="EC" id="3.4.21.-" evidence="9"/>
<evidence type="ECO:0000256" key="8">
    <source>
        <dbReference type="ARBA" id="ARBA00024195"/>
    </source>
</evidence>
<dbReference type="SMART" id="SM00020">
    <property type="entry name" value="Tryp_SPc"/>
    <property type="match status" value="1"/>
</dbReference>
<dbReference type="Gene3D" id="3.30.1640.30">
    <property type="match status" value="1"/>
</dbReference>
<dbReference type="EMBL" id="VTPC01004615">
    <property type="protein sequence ID" value="KAF2896948.1"/>
    <property type="molecule type" value="Genomic_DNA"/>
</dbReference>
<comment type="domain">
    <text evidence="9">The clip domain consists of 35-55 residues which are 'knitted' together usually by 3 conserved disulfide bonds forming a clip-like compact structure.</text>
</comment>
<dbReference type="FunFam" id="2.40.10.10:FF:000047">
    <property type="entry name" value="Trypsin eta"/>
    <property type="match status" value="1"/>
</dbReference>
<dbReference type="GO" id="GO:0004252">
    <property type="term" value="F:serine-type endopeptidase activity"/>
    <property type="evidence" value="ECO:0007669"/>
    <property type="project" value="UniProtKB-UniRule"/>
</dbReference>
<proteinExistence type="inferred from homology"/>
<dbReference type="InterPro" id="IPR001254">
    <property type="entry name" value="Trypsin_dom"/>
</dbReference>
<comment type="similarity">
    <text evidence="8 9">Belongs to the peptidase S1 family. CLIP subfamily.</text>
</comment>
<gene>
    <name evidence="12" type="ORF">ILUMI_09228</name>
</gene>
<reference evidence="12" key="1">
    <citation type="submission" date="2019-08" db="EMBL/GenBank/DDBJ databases">
        <title>The genome of the North American firefly Photinus pyralis.</title>
        <authorList>
            <consortium name="Photinus pyralis genome working group"/>
            <person name="Fallon T.R."/>
            <person name="Sander Lower S.E."/>
            <person name="Weng J.-K."/>
        </authorList>
    </citation>
    <scope>NUCLEOTIDE SEQUENCE</scope>
    <source>
        <strain evidence="12">TRF0915ILg1</strain>
        <tissue evidence="12">Whole body</tissue>
    </source>
</reference>